<evidence type="ECO:0000256" key="10">
    <source>
        <dbReference type="ARBA" id="ARBA00022989"/>
    </source>
</evidence>
<comment type="pathway">
    <text evidence="2">Protein modification; protein glycosylation.</text>
</comment>
<dbReference type="CDD" id="cd04188">
    <property type="entry name" value="DPG_synthase"/>
    <property type="match status" value="1"/>
</dbReference>
<evidence type="ECO:0000256" key="6">
    <source>
        <dbReference type="ARBA" id="ARBA00022679"/>
    </source>
</evidence>
<keyword evidence="10" id="KW-1133">Transmembrane helix</keyword>
<name>A0A0G0XKE8_9BACT</name>
<keyword evidence="7" id="KW-0812">Transmembrane</keyword>
<feature type="domain" description="Glycosyltransferase 2-like" evidence="13">
    <location>
        <begin position="8"/>
        <end position="177"/>
    </location>
</feature>
<evidence type="ECO:0000256" key="9">
    <source>
        <dbReference type="ARBA" id="ARBA00022968"/>
    </source>
</evidence>
<dbReference type="InterPro" id="IPR035518">
    <property type="entry name" value="DPG_synthase"/>
</dbReference>
<evidence type="ECO:0000256" key="3">
    <source>
        <dbReference type="ARBA" id="ARBA00006739"/>
    </source>
</evidence>
<organism evidence="14 15">
    <name type="scientific">Candidatus Curtissbacteria bacterium GW2011_GWA1_41_11</name>
    <dbReference type="NCBI Taxonomy" id="1618409"/>
    <lineage>
        <taxon>Bacteria</taxon>
        <taxon>Candidatus Curtissiibacteriota</taxon>
    </lineage>
</organism>
<dbReference type="Pfam" id="PF00535">
    <property type="entry name" value="Glycos_transf_2"/>
    <property type="match status" value="1"/>
</dbReference>
<proteinExistence type="inferred from homology"/>
<comment type="caution">
    <text evidence="14">The sequence shown here is derived from an EMBL/GenBank/DDBJ whole genome shotgun (WGS) entry which is preliminary data.</text>
</comment>
<evidence type="ECO:0000256" key="11">
    <source>
        <dbReference type="ARBA" id="ARBA00023136"/>
    </source>
</evidence>
<dbReference type="InterPro" id="IPR001173">
    <property type="entry name" value="Glyco_trans_2-like"/>
</dbReference>
<dbReference type="Proteomes" id="UP000034854">
    <property type="component" value="Unassembled WGS sequence"/>
</dbReference>
<dbReference type="GO" id="GO:0006487">
    <property type="term" value="P:protein N-linked glycosylation"/>
    <property type="evidence" value="ECO:0007669"/>
    <property type="project" value="TreeGrafter"/>
</dbReference>
<dbReference type="InterPro" id="IPR029044">
    <property type="entry name" value="Nucleotide-diphossugar_trans"/>
</dbReference>
<keyword evidence="6" id="KW-0808">Transferase</keyword>
<evidence type="ECO:0000313" key="14">
    <source>
        <dbReference type="EMBL" id="KKR88127.1"/>
    </source>
</evidence>
<protein>
    <recommendedName>
        <fullName evidence="4">dolichyl-phosphate beta-glucosyltransferase</fullName>
        <ecNumber evidence="4">2.4.1.117</ecNumber>
    </recommendedName>
</protein>
<keyword evidence="8" id="KW-0256">Endoplasmic reticulum</keyword>
<evidence type="ECO:0000256" key="2">
    <source>
        <dbReference type="ARBA" id="ARBA00004922"/>
    </source>
</evidence>
<evidence type="ECO:0000256" key="5">
    <source>
        <dbReference type="ARBA" id="ARBA00022676"/>
    </source>
</evidence>
<dbReference type="GO" id="GO:0004581">
    <property type="term" value="F:dolichyl-phosphate beta-glucosyltransferase activity"/>
    <property type="evidence" value="ECO:0007669"/>
    <property type="project" value="UniProtKB-EC"/>
</dbReference>
<dbReference type="EC" id="2.4.1.117" evidence="4"/>
<dbReference type="Gene3D" id="3.90.550.10">
    <property type="entry name" value="Spore Coat Polysaccharide Biosynthesis Protein SpsA, Chain A"/>
    <property type="match status" value="1"/>
</dbReference>
<dbReference type="PANTHER" id="PTHR10859:SF91">
    <property type="entry name" value="DOLICHYL-PHOSPHATE BETA-GLUCOSYLTRANSFERASE"/>
    <property type="match status" value="1"/>
</dbReference>
<comment type="similarity">
    <text evidence="3">Belongs to the glycosyltransferase 2 family.</text>
</comment>
<evidence type="ECO:0000313" key="15">
    <source>
        <dbReference type="Proteomes" id="UP000034854"/>
    </source>
</evidence>
<keyword evidence="9" id="KW-0735">Signal-anchor</keyword>
<evidence type="ECO:0000256" key="7">
    <source>
        <dbReference type="ARBA" id="ARBA00022692"/>
    </source>
</evidence>
<evidence type="ECO:0000256" key="1">
    <source>
        <dbReference type="ARBA" id="ARBA00004389"/>
    </source>
</evidence>
<dbReference type="SUPFAM" id="SSF53448">
    <property type="entry name" value="Nucleotide-diphospho-sugar transferases"/>
    <property type="match status" value="1"/>
</dbReference>
<keyword evidence="11" id="KW-0472">Membrane</keyword>
<evidence type="ECO:0000259" key="13">
    <source>
        <dbReference type="Pfam" id="PF00535"/>
    </source>
</evidence>
<evidence type="ECO:0000256" key="4">
    <source>
        <dbReference type="ARBA" id="ARBA00012583"/>
    </source>
</evidence>
<comment type="catalytic activity">
    <reaction evidence="12">
        <text>a di-trans,poly-cis-dolichyl phosphate + UDP-alpha-D-glucose = a di-trans,poly-cis-dolichyl beta-D-glucosyl phosphate + UDP</text>
        <dbReference type="Rhea" id="RHEA:15401"/>
        <dbReference type="Rhea" id="RHEA-COMP:19498"/>
        <dbReference type="Rhea" id="RHEA-COMP:19502"/>
        <dbReference type="ChEBI" id="CHEBI:57525"/>
        <dbReference type="ChEBI" id="CHEBI:57683"/>
        <dbReference type="ChEBI" id="CHEBI:58223"/>
        <dbReference type="ChEBI" id="CHEBI:58885"/>
        <dbReference type="EC" id="2.4.1.117"/>
    </reaction>
    <physiologicalReaction direction="left-to-right" evidence="12">
        <dbReference type="Rhea" id="RHEA:15402"/>
    </physiologicalReaction>
</comment>
<dbReference type="PANTHER" id="PTHR10859">
    <property type="entry name" value="GLYCOSYL TRANSFERASE"/>
    <property type="match status" value="1"/>
</dbReference>
<reference evidence="14 15" key="1">
    <citation type="journal article" date="2015" name="Nature">
        <title>rRNA introns, odd ribosomes, and small enigmatic genomes across a large radiation of phyla.</title>
        <authorList>
            <person name="Brown C.T."/>
            <person name="Hug L.A."/>
            <person name="Thomas B.C."/>
            <person name="Sharon I."/>
            <person name="Castelle C.J."/>
            <person name="Singh A."/>
            <person name="Wilkins M.J."/>
            <person name="Williams K.H."/>
            <person name="Banfield J.F."/>
        </authorList>
    </citation>
    <scope>NUCLEOTIDE SEQUENCE [LARGE SCALE GENOMIC DNA]</scope>
</reference>
<keyword evidence="5" id="KW-0328">Glycosyltransferase</keyword>
<gene>
    <name evidence="14" type="ORF">UU34_C0001G0124</name>
</gene>
<evidence type="ECO:0000256" key="8">
    <source>
        <dbReference type="ARBA" id="ARBA00022824"/>
    </source>
</evidence>
<accession>A0A0G0XKE8</accession>
<comment type="subcellular location">
    <subcellularLocation>
        <location evidence="1">Endoplasmic reticulum membrane</location>
        <topology evidence="1">Single-pass membrane protein</topology>
    </subcellularLocation>
</comment>
<sequence>MTSSIKLSLVIPCYNEEKRFSEGINHFLKFLKKQSYKWEIILVNDGSSDKTLNLLKEFSRKNPELKVISYEKNTGKGFAILKGIKVASGKYILFSDVDHSVSIETINNFFKYFQEGYEVVIGSRRVKGAKFIKKQPLLRQLLGRGFSLLVRLFVDYKIKDTTCGFKAFETKAAKKIFNKITIYDWAFDAEILYLCKKYNIDYAQVPVAWSDVRGSKVSVFRDVIRSLVGLLTIRLNDIQNKY</sequence>
<dbReference type="AlphaFoldDB" id="A0A0G0XKE8"/>
<evidence type="ECO:0000256" key="12">
    <source>
        <dbReference type="ARBA" id="ARBA00045097"/>
    </source>
</evidence>
<dbReference type="EMBL" id="LCAG01000001">
    <property type="protein sequence ID" value="KKR88127.1"/>
    <property type="molecule type" value="Genomic_DNA"/>
</dbReference>